<evidence type="ECO:0000313" key="1">
    <source>
        <dbReference type="EMBL" id="KAI3803408.1"/>
    </source>
</evidence>
<gene>
    <name evidence="1" type="ORF">L1987_31559</name>
</gene>
<proteinExistence type="predicted"/>
<name>A0ACB9I593_9ASTR</name>
<comment type="caution">
    <text evidence="1">The sequence shown here is derived from an EMBL/GenBank/DDBJ whole genome shotgun (WGS) entry which is preliminary data.</text>
</comment>
<sequence>MMLDCIENKFWTSIPVGSGTFQSLSVSNTSSYLTVIIRYSRSLTFPCSIPKFTGHTRTQLHSQFHIVSAESSV</sequence>
<dbReference type="Proteomes" id="UP001056120">
    <property type="component" value="Linkage Group LG10"/>
</dbReference>
<dbReference type="EMBL" id="CM042027">
    <property type="protein sequence ID" value="KAI3803408.1"/>
    <property type="molecule type" value="Genomic_DNA"/>
</dbReference>
<keyword evidence="2" id="KW-1185">Reference proteome</keyword>
<evidence type="ECO:0000313" key="2">
    <source>
        <dbReference type="Proteomes" id="UP001056120"/>
    </source>
</evidence>
<organism evidence="1 2">
    <name type="scientific">Smallanthus sonchifolius</name>
    <dbReference type="NCBI Taxonomy" id="185202"/>
    <lineage>
        <taxon>Eukaryota</taxon>
        <taxon>Viridiplantae</taxon>
        <taxon>Streptophyta</taxon>
        <taxon>Embryophyta</taxon>
        <taxon>Tracheophyta</taxon>
        <taxon>Spermatophyta</taxon>
        <taxon>Magnoliopsida</taxon>
        <taxon>eudicotyledons</taxon>
        <taxon>Gunneridae</taxon>
        <taxon>Pentapetalae</taxon>
        <taxon>asterids</taxon>
        <taxon>campanulids</taxon>
        <taxon>Asterales</taxon>
        <taxon>Asteraceae</taxon>
        <taxon>Asteroideae</taxon>
        <taxon>Heliantheae alliance</taxon>
        <taxon>Millerieae</taxon>
        <taxon>Smallanthus</taxon>
    </lineage>
</organism>
<reference evidence="2" key="1">
    <citation type="journal article" date="2022" name="Mol. Ecol. Resour.">
        <title>The genomes of chicory, endive, great burdock and yacon provide insights into Asteraceae palaeo-polyploidization history and plant inulin production.</title>
        <authorList>
            <person name="Fan W."/>
            <person name="Wang S."/>
            <person name="Wang H."/>
            <person name="Wang A."/>
            <person name="Jiang F."/>
            <person name="Liu H."/>
            <person name="Zhao H."/>
            <person name="Xu D."/>
            <person name="Zhang Y."/>
        </authorList>
    </citation>
    <scope>NUCLEOTIDE SEQUENCE [LARGE SCALE GENOMIC DNA]</scope>
    <source>
        <strain evidence="2">cv. Yunnan</strain>
    </source>
</reference>
<reference evidence="1 2" key="2">
    <citation type="journal article" date="2022" name="Mol. Ecol. Resour.">
        <title>The genomes of chicory, endive, great burdock and yacon provide insights into Asteraceae paleo-polyploidization history and plant inulin production.</title>
        <authorList>
            <person name="Fan W."/>
            <person name="Wang S."/>
            <person name="Wang H."/>
            <person name="Wang A."/>
            <person name="Jiang F."/>
            <person name="Liu H."/>
            <person name="Zhao H."/>
            <person name="Xu D."/>
            <person name="Zhang Y."/>
        </authorList>
    </citation>
    <scope>NUCLEOTIDE SEQUENCE [LARGE SCALE GENOMIC DNA]</scope>
    <source>
        <strain evidence="2">cv. Yunnan</strain>
        <tissue evidence="1">Leaves</tissue>
    </source>
</reference>
<protein>
    <submittedName>
        <fullName evidence="1">Uncharacterized protein</fullName>
    </submittedName>
</protein>
<accession>A0ACB9I593</accession>